<dbReference type="NCBIfam" id="NF005589">
    <property type="entry name" value="PRK07314.1"/>
    <property type="match status" value="1"/>
</dbReference>
<keyword evidence="18" id="KW-1185">Reference proteome</keyword>
<proteinExistence type="inferred from homology"/>
<dbReference type="Pfam" id="PF00109">
    <property type="entry name" value="ketoacyl-synt"/>
    <property type="match status" value="1"/>
</dbReference>
<comment type="catalytic activity">
    <reaction evidence="13 14">
        <text>a fatty acyl-[ACP] + malonyl-[ACP] + H(+) = a 3-oxoacyl-[ACP] + holo-[ACP] + CO2</text>
        <dbReference type="Rhea" id="RHEA:22836"/>
        <dbReference type="Rhea" id="RHEA-COMP:9623"/>
        <dbReference type="Rhea" id="RHEA-COMP:9685"/>
        <dbReference type="Rhea" id="RHEA-COMP:9916"/>
        <dbReference type="Rhea" id="RHEA-COMP:14125"/>
        <dbReference type="ChEBI" id="CHEBI:15378"/>
        <dbReference type="ChEBI" id="CHEBI:16526"/>
        <dbReference type="ChEBI" id="CHEBI:64479"/>
        <dbReference type="ChEBI" id="CHEBI:78449"/>
        <dbReference type="ChEBI" id="CHEBI:78776"/>
        <dbReference type="ChEBI" id="CHEBI:138651"/>
    </reaction>
</comment>
<dbReference type="GO" id="GO:0016746">
    <property type="term" value="F:acyltransferase activity"/>
    <property type="evidence" value="ECO:0007669"/>
    <property type="project" value="UniProtKB-KW"/>
</dbReference>
<name>A0ABU1FPD0_9MICO</name>
<organism evidence="17 18">
    <name type="scientific">Agromyces indicus</name>
    <dbReference type="NCBI Taxonomy" id="758919"/>
    <lineage>
        <taxon>Bacteria</taxon>
        <taxon>Bacillati</taxon>
        <taxon>Actinomycetota</taxon>
        <taxon>Actinomycetes</taxon>
        <taxon>Micrococcales</taxon>
        <taxon>Microbacteriaceae</taxon>
        <taxon>Agromyces</taxon>
    </lineage>
</organism>
<evidence type="ECO:0000256" key="15">
    <source>
        <dbReference type="RuleBase" id="RU003694"/>
    </source>
</evidence>
<sequence>MTKKIVITGIGATSPIGGTARDSWNALLAGESGARTLEAEWVEQYDLPVTFAATAKVPASESLERHELKRLDPSSQFALIAGREAWADAGSPEVEPERLAVAWATGIGGVWTLLDAWDTLRERGTRRVLPMTVPMLMPNGPGAAVGMDLHARAGIRTVVSACASSTESLVNAWEQLQDGIADVVIAGGSESAIHPITIASFNSMQALSRRNDDPAVASRPYDVGRDGFVMGEGGAALVLETEEHAKARGARIYAELLGGAITSDAYHITAPDPEGSAAARAMKSAIEGAGASLSDVRHVNAHATSTPVGDIAEYNALRRIFGDGLEGIAVTATKASTGHLLGGAGAIEAIFTVLALHERTAPPTINLSDQDPEIPLDVVTTPRSLGDGELIAISNSFGFGGHNAVAAFRTA</sequence>
<dbReference type="PANTHER" id="PTHR11712:SF336">
    <property type="entry name" value="3-OXOACYL-[ACYL-CARRIER-PROTEIN] SYNTHASE, MITOCHONDRIAL"/>
    <property type="match status" value="1"/>
</dbReference>
<evidence type="ECO:0000256" key="1">
    <source>
        <dbReference type="ARBA" id="ARBA00005194"/>
    </source>
</evidence>
<protein>
    <recommendedName>
        <fullName evidence="4 14">3-oxoacyl-[acyl-carrier-protein] synthase 2</fullName>
        <ecNumber evidence="3 14">2.3.1.179</ecNumber>
    </recommendedName>
</protein>
<comment type="function">
    <text evidence="11 14">Involved in the type II fatty acid elongation cycle. Catalyzes the elongation of a wide range of acyl-ACP by the addition of two carbons from malonyl-ACP to an acyl acceptor. Can efficiently catalyze the conversion of palmitoleoyl-ACP (cis-hexadec-9-enoyl-ACP) to cis-vaccenoyl-ACP (cis-octadec-11-enoyl-ACP), an essential step in the thermal regulation of fatty acid composition.</text>
</comment>
<evidence type="ECO:0000256" key="5">
    <source>
        <dbReference type="ARBA" id="ARBA00022516"/>
    </source>
</evidence>
<dbReference type="InterPro" id="IPR014030">
    <property type="entry name" value="Ketoacyl_synth_N"/>
</dbReference>
<accession>A0ABU1FPD0</accession>
<comment type="catalytic activity">
    <reaction evidence="12 14">
        <text>(9Z)-hexadecenoyl-[ACP] + malonyl-[ACP] + H(+) = 3-oxo-(11Z)-octadecenoyl-[ACP] + holo-[ACP] + CO2</text>
        <dbReference type="Rhea" id="RHEA:55040"/>
        <dbReference type="Rhea" id="RHEA-COMP:9623"/>
        <dbReference type="Rhea" id="RHEA-COMP:9685"/>
        <dbReference type="Rhea" id="RHEA-COMP:10800"/>
        <dbReference type="Rhea" id="RHEA-COMP:14074"/>
        <dbReference type="ChEBI" id="CHEBI:15378"/>
        <dbReference type="ChEBI" id="CHEBI:16526"/>
        <dbReference type="ChEBI" id="CHEBI:64479"/>
        <dbReference type="ChEBI" id="CHEBI:78449"/>
        <dbReference type="ChEBI" id="CHEBI:83989"/>
        <dbReference type="ChEBI" id="CHEBI:138538"/>
        <dbReference type="EC" id="2.3.1.179"/>
    </reaction>
</comment>
<evidence type="ECO:0000259" key="16">
    <source>
        <dbReference type="PROSITE" id="PS52004"/>
    </source>
</evidence>
<evidence type="ECO:0000256" key="7">
    <source>
        <dbReference type="ARBA" id="ARBA00022832"/>
    </source>
</evidence>
<dbReference type="Pfam" id="PF02801">
    <property type="entry name" value="Ketoacyl-synt_C"/>
    <property type="match status" value="1"/>
</dbReference>
<dbReference type="InterPro" id="IPR016039">
    <property type="entry name" value="Thiolase-like"/>
</dbReference>
<evidence type="ECO:0000256" key="8">
    <source>
        <dbReference type="ARBA" id="ARBA00023098"/>
    </source>
</evidence>
<evidence type="ECO:0000256" key="6">
    <source>
        <dbReference type="ARBA" id="ARBA00022679"/>
    </source>
</evidence>
<evidence type="ECO:0000256" key="10">
    <source>
        <dbReference type="ARBA" id="ARBA00023315"/>
    </source>
</evidence>
<keyword evidence="9 14" id="KW-0275">Fatty acid biosynthesis</keyword>
<dbReference type="SUPFAM" id="SSF53901">
    <property type="entry name" value="Thiolase-like"/>
    <property type="match status" value="2"/>
</dbReference>
<evidence type="ECO:0000256" key="14">
    <source>
        <dbReference type="PIRNR" id="PIRNR000447"/>
    </source>
</evidence>
<dbReference type="Proteomes" id="UP001260072">
    <property type="component" value="Unassembled WGS sequence"/>
</dbReference>
<dbReference type="PANTHER" id="PTHR11712">
    <property type="entry name" value="POLYKETIDE SYNTHASE-RELATED"/>
    <property type="match status" value="1"/>
</dbReference>
<dbReference type="RefSeq" id="WP_310521820.1">
    <property type="nucleotide sequence ID" value="NZ_BAABBS010000002.1"/>
</dbReference>
<keyword evidence="8" id="KW-0443">Lipid metabolism</keyword>
<evidence type="ECO:0000256" key="4">
    <source>
        <dbReference type="ARBA" id="ARBA00014657"/>
    </source>
</evidence>
<keyword evidence="7" id="KW-0276">Fatty acid metabolism</keyword>
<evidence type="ECO:0000256" key="3">
    <source>
        <dbReference type="ARBA" id="ARBA00012356"/>
    </source>
</evidence>
<evidence type="ECO:0000256" key="9">
    <source>
        <dbReference type="ARBA" id="ARBA00023160"/>
    </source>
</evidence>
<keyword evidence="6 14" id="KW-0808">Transferase</keyword>
<keyword evidence="5 14" id="KW-0444">Lipid biosynthesis</keyword>
<comment type="caution">
    <text evidence="17">The sequence shown here is derived from an EMBL/GenBank/DDBJ whole genome shotgun (WGS) entry which is preliminary data.</text>
</comment>
<dbReference type="PROSITE" id="PS52004">
    <property type="entry name" value="KS3_2"/>
    <property type="match status" value="1"/>
</dbReference>
<dbReference type="SMART" id="SM00825">
    <property type="entry name" value="PKS_KS"/>
    <property type="match status" value="1"/>
</dbReference>
<dbReference type="PIRSF" id="PIRSF000447">
    <property type="entry name" value="KAS_II"/>
    <property type="match status" value="1"/>
</dbReference>
<comment type="similarity">
    <text evidence="2 14 15">Belongs to the thiolase-like superfamily. Beta-ketoacyl-ACP synthases family.</text>
</comment>
<evidence type="ECO:0000256" key="11">
    <source>
        <dbReference type="ARBA" id="ARBA00024006"/>
    </source>
</evidence>
<evidence type="ECO:0000313" key="17">
    <source>
        <dbReference type="EMBL" id="MDR5693578.1"/>
    </source>
</evidence>
<dbReference type="InterPro" id="IPR017568">
    <property type="entry name" value="3-oxoacyl-ACP_synth-2"/>
</dbReference>
<keyword evidence="10 14" id="KW-0012">Acyltransferase</keyword>
<dbReference type="InterPro" id="IPR020841">
    <property type="entry name" value="PKS_Beta-ketoAc_synthase_dom"/>
</dbReference>
<dbReference type="InterPro" id="IPR014031">
    <property type="entry name" value="Ketoacyl_synth_C"/>
</dbReference>
<dbReference type="EC" id="2.3.1.179" evidence="3 14"/>
<comment type="pathway">
    <text evidence="1 14">Lipid metabolism; fatty acid biosynthesis.</text>
</comment>
<reference evidence="18" key="1">
    <citation type="submission" date="2023-07" db="EMBL/GenBank/DDBJ databases">
        <title>Description of three actinobacteria isolated from air of manufacturing shop in a pharmaceutical factory.</title>
        <authorList>
            <person name="Zhang D.-F."/>
        </authorList>
    </citation>
    <scope>NUCLEOTIDE SEQUENCE [LARGE SCALE GENOMIC DNA]</scope>
    <source>
        <strain evidence="18">CCTCC AB 2011122</strain>
    </source>
</reference>
<dbReference type="Gene3D" id="3.40.47.10">
    <property type="match status" value="2"/>
</dbReference>
<dbReference type="EMBL" id="JAVKGS010000006">
    <property type="protein sequence ID" value="MDR5693578.1"/>
    <property type="molecule type" value="Genomic_DNA"/>
</dbReference>
<dbReference type="CDD" id="cd00834">
    <property type="entry name" value="KAS_I_II"/>
    <property type="match status" value="1"/>
</dbReference>
<evidence type="ECO:0000256" key="12">
    <source>
        <dbReference type="ARBA" id="ARBA00047318"/>
    </source>
</evidence>
<evidence type="ECO:0000313" key="18">
    <source>
        <dbReference type="Proteomes" id="UP001260072"/>
    </source>
</evidence>
<evidence type="ECO:0000256" key="13">
    <source>
        <dbReference type="ARBA" id="ARBA00047659"/>
    </source>
</evidence>
<feature type="domain" description="Ketosynthase family 3 (KS3)" evidence="16">
    <location>
        <begin position="2"/>
        <end position="410"/>
    </location>
</feature>
<gene>
    <name evidence="17" type="ORF">RH861_16005</name>
</gene>
<evidence type="ECO:0000256" key="2">
    <source>
        <dbReference type="ARBA" id="ARBA00008467"/>
    </source>
</evidence>
<dbReference type="InterPro" id="IPR000794">
    <property type="entry name" value="Beta-ketoacyl_synthase"/>
</dbReference>